<dbReference type="InterPro" id="IPR015943">
    <property type="entry name" value="WD40/YVTN_repeat-like_dom_sf"/>
</dbReference>
<evidence type="ECO:0000313" key="6">
    <source>
        <dbReference type="EMBL" id="EHR62320.1"/>
    </source>
</evidence>
<evidence type="ECO:0000256" key="3">
    <source>
        <dbReference type="PROSITE-ProRule" id="PRU00221"/>
    </source>
</evidence>
<dbReference type="InterPro" id="IPR001680">
    <property type="entry name" value="WD40_rpt"/>
</dbReference>
<sequence>MGTRGWQRGDRLLDTYDVLDVVHSGGMGLVHRVRHLNWQVDLAVKTPRPQLMATASGRSRFEAEANTWVGLGLHPHVVSCVYVRRIDELPCVFAEWVGGGSLAAAVRDGRFYADDPVESVITILDIAVQAAWGLAHAHEHAVVHQDVKPANIMIEVDGTAKITDFGLAKARVAAGEDVRDRPPDAVLASYGGLTPAYCSPEQADAAAGKPLHLTPATDVWSWGLCVLEMFVGRPPCRYGQSAPEVFQEFLASGPNDPRLPPMPSGVVELLWRCFTPSPESRPSRITELADVVAEVYAEVAGSTYPRTRPSAASLLADSLSNQALSLLDLGRDEEAAELWRRAADVDPQNPHTVYNWGLRRWRTGEKTDEELVADLERARVLRGDTWHHDHLLGFVHLERGDEAAARDALADAPDQPEVTQARTVLEHRAPVPPPLVLDDSPSGPRVLALDAQGAVVLVGTDGGAVTVWSATHGTRRLPGSFSAVTAVAVTADGRRGLTAHADGTVAVWDTVSGDLLNQFRLEVADVGSAALDATGRTAAVASREGTVLVLDLHTGERLLDVTVEPKPWAVVLDDGGTIVVVAAGESVDHHLFTWDVATGRSGPCLVRRRSGELTGIDRVVLSRDGSRALLVYWQGPLRVWDVHTGHVVSEVPNTIPSHQLLALSRDGTVVVSAARTLRIWETVSGRCLRSIDIAPDELLISCEAVAVDADAHVVVVLPKQDQRMRVLRLPERDYRAPWSYARPTGIDELKRREQDFRGLLDRAATLLERRQPAAAAEVLRQARSVPGFDGHPDLRHLSAVVGEHGTRTDLLSVWHRWNLTGTWLFTPRFSAALSGDGEIAVTGGADGKLRVWELAMGECLGVFREACPGHVHTIEMTEDARYVATADYGGGAFLWDLAEGTRKLLLGDASRARSLATNEEYAVVGHESGAVCVWEFRRDYHRRTVLAHDCPVHSVALSPDGRFLATQGTEDGVARLWDRATGRKLLDLPAAYPPGILRFSAEGRMLLVSGKAGLAAWNLRTGREVFSVESWRYDAFAVSADGTTAATCGALRELVVWDTATGRILRRLPVGERTFVLDDTETTLALTGDAIALNSNGRYVVAAVKETIEVWNVRTGQRVHVLEGHLDDVAWLRFTEDDRRLLSADLGRVLRLWELDWDYEFEADA</sequence>
<dbReference type="Gene3D" id="1.10.510.10">
    <property type="entry name" value="Transferase(Phosphotransferase) domain 1"/>
    <property type="match status" value="1"/>
</dbReference>
<dbReference type="InterPro" id="IPR011990">
    <property type="entry name" value="TPR-like_helical_dom_sf"/>
</dbReference>
<keyword evidence="6" id="KW-0808">Transferase</keyword>
<dbReference type="PROSITE" id="PS00108">
    <property type="entry name" value="PROTEIN_KINASE_ST"/>
    <property type="match status" value="1"/>
</dbReference>
<dbReference type="SUPFAM" id="SSF50978">
    <property type="entry name" value="WD40 repeat-like"/>
    <property type="match status" value="1"/>
</dbReference>
<dbReference type="Proteomes" id="UP000002791">
    <property type="component" value="Chromosome"/>
</dbReference>
<dbReference type="GO" id="GO:0005524">
    <property type="term" value="F:ATP binding"/>
    <property type="evidence" value="ECO:0007669"/>
    <property type="project" value="InterPro"/>
</dbReference>
<dbReference type="SUPFAM" id="SSF50998">
    <property type="entry name" value="Quinoprotein alcohol dehydrogenase-like"/>
    <property type="match status" value="1"/>
</dbReference>
<evidence type="ECO:0000259" key="5">
    <source>
        <dbReference type="PROSITE" id="PS50011"/>
    </source>
</evidence>
<dbReference type="eggNOG" id="COG0515">
    <property type="taxonomic scope" value="Bacteria"/>
</dbReference>
<keyword evidence="7" id="KW-1185">Reference proteome</keyword>
<dbReference type="OrthoDB" id="192618at2"/>
<dbReference type="SMART" id="SM00220">
    <property type="entry name" value="S_TKc"/>
    <property type="match status" value="1"/>
</dbReference>
<keyword evidence="1 3" id="KW-0853">WD repeat</keyword>
<dbReference type="InterPro" id="IPR008271">
    <property type="entry name" value="Ser/Thr_kinase_AS"/>
</dbReference>
<dbReference type="PANTHER" id="PTHR22847:SF637">
    <property type="entry name" value="WD REPEAT DOMAIN 5B"/>
    <property type="match status" value="1"/>
</dbReference>
<dbReference type="InterPro" id="IPR000719">
    <property type="entry name" value="Prot_kinase_dom"/>
</dbReference>
<dbReference type="RefSeq" id="WP_005458062.1">
    <property type="nucleotide sequence ID" value="NZ_CM001440.1"/>
</dbReference>
<keyword evidence="6" id="KW-0418">Kinase</keyword>
<dbReference type="AlphaFoldDB" id="H5XCS6"/>
<feature type="repeat" description="WD" evidence="3">
    <location>
        <begin position="477"/>
        <end position="518"/>
    </location>
</feature>
<dbReference type="SMART" id="SM00320">
    <property type="entry name" value="WD40"/>
    <property type="match status" value="10"/>
</dbReference>
<dbReference type="Gene3D" id="3.30.200.20">
    <property type="entry name" value="Phosphorylase Kinase, domain 1"/>
    <property type="match status" value="1"/>
</dbReference>
<dbReference type="Gene3D" id="2.130.10.10">
    <property type="entry name" value="YVTN repeat-like/Quinoprotein amine dehydrogenase"/>
    <property type="match status" value="4"/>
</dbReference>
<dbReference type="InterPro" id="IPR019734">
    <property type="entry name" value="TPR_rpt"/>
</dbReference>
<evidence type="ECO:0000313" key="7">
    <source>
        <dbReference type="Proteomes" id="UP000002791"/>
    </source>
</evidence>
<evidence type="ECO:0000256" key="4">
    <source>
        <dbReference type="PROSITE-ProRule" id="PRU00339"/>
    </source>
</evidence>
<dbReference type="GO" id="GO:0004674">
    <property type="term" value="F:protein serine/threonine kinase activity"/>
    <property type="evidence" value="ECO:0007669"/>
    <property type="project" value="UniProtKB-KW"/>
</dbReference>
<dbReference type="SUPFAM" id="SSF48452">
    <property type="entry name" value="TPR-like"/>
    <property type="match status" value="1"/>
</dbReference>
<keyword evidence="4" id="KW-0802">TPR repeat</keyword>
<organism evidence="6 7">
    <name type="scientific">Saccharomonospora cyanea NA-134</name>
    <dbReference type="NCBI Taxonomy" id="882082"/>
    <lineage>
        <taxon>Bacteria</taxon>
        <taxon>Bacillati</taxon>
        <taxon>Actinomycetota</taxon>
        <taxon>Actinomycetes</taxon>
        <taxon>Pseudonocardiales</taxon>
        <taxon>Pseudonocardiaceae</taxon>
        <taxon>Saccharomonospora</taxon>
    </lineage>
</organism>
<reference evidence="6 7" key="1">
    <citation type="submission" date="2011-11" db="EMBL/GenBank/DDBJ databases">
        <title>The Noncontiguous Finished sequence of Saccharomonospora cyanea NA-134.</title>
        <authorList>
            <consortium name="US DOE Joint Genome Institute"/>
            <person name="Lucas S."/>
            <person name="Han J."/>
            <person name="Lapidus A."/>
            <person name="Cheng J.-F."/>
            <person name="Goodwin L."/>
            <person name="Pitluck S."/>
            <person name="Peters L."/>
            <person name="Ovchinnikova G."/>
            <person name="Lu M."/>
            <person name="Detter J.C."/>
            <person name="Han C."/>
            <person name="Tapia R."/>
            <person name="Land M."/>
            <person name="Hauser L."/>
            <person name="Kyrpides N."/>
            <person name="Ivanova N."/>
            <person name="Pagani I."/>
            <person name="Brambilla E.-M."/>
            <person name="Klenk H.-P."/>
            <person name="Woyke T."/>
        </authorList>
    </citation>
    <scope>NUCLEOTIDE SEQUENCE [LARGE SCALE GENOMIC DNA]</scope>
    <source>
        <strain evidence="6 7">NA-134</strain>
    </source>
</reference>
<keyword evidence="6" id="KW-0723">Serine/threonine-protein kinase</keyword>
<feature type="repeat" description="WD" evidence="3">
    <location>
        <begin position="830"/>
        <end position="862"/>
    </location>
</feature>
<feature type="repeat" description="WD" evidence="3">
    <location>
        <begin position="1122"/>
        <end position="1156"/>
    </location>
</feature>
<dbReference type="InterPro" id="IPR011009">
    <property type="entry name" value="Kinase-like_dom_sf"/>
</dbReference>
<keyword evidence="2" id="KW-0677">Repeat</keyword>
<dbReference type="CDD" id="cd14014">
    <property type="entry name" value="STKc_PknB_like"/>
    <property type="match status" value="1"/>
</dbReference>
<dbReference type="Gene3D" id="1.25.40.10">
    <property type="entry name" value="Tetratricopeptide repeat domain"/>
    <property type="match status" value="1"/>
</dbReference>
<feature type="domain" description="Protein kinase" evidence="5">
    <location>
        <begin position="16"/>
        <end position="297"/>
    </location>
</feature>
<dbReference type="Pfam" id="PF00400">
    <property type="entry name" value="WD40"/>
    <property type="match status" value="4"/>
</dbReference>
<dbReference type="PROSITE" id="PS50082">
    <property type="entry name" value="WD_REPEATS_2"/>
    <property type="match status" value="4"/>
</dbReference>
<gene>
    <name evidence="6" type="ORF">SaccyDRAFT_3491</name>
</gene>
<protein>
    <submittedName>
        <fullName evidence="6">Serine/threonine protein kinase</fullName>
    </submittedName>
</protein>
<evidence type="ECO:0000256" key="1">
    <source>
        <dbReference type="ARBA" id="ARBA00022574"/>
    </source>
</evidence>
<dbReference type="PANTHER" id="PTHR22847">
    <property type="entry name" value="WD40 REPEAT PROTEIN"/>
    <property type="match status" value="1"/>
</dbReference>
<dbReference type="InterPro" id="IPR036322">
    <property type="entry name" value="WD40_repeat_dom_sf"/>
</dbReference>
<dbReference type="EMBL" id="CM001440">
    <property type="protein sequence ID" value="EHR62320.1"/>
    <property type="molecule type" value="Genomic_DNA"/>
</dbReference>
<dbReference type="HOGENOM" id="CLU_005857_0_0_11"/>
<proteinExistence type="predicted"/>
<dbReference type="PROSITE" id="PS50294">
    <property type="entry name" value="WD_REPEATS_REGION"/>
    <property type="match status" value="1"/>
</dbReference>
<feature type="repeat" description="WD" evidence="3">
    <location>
        <begin position="945"/>
        <end position="987"/>
    </location>
</feature>
<dbReference type="STRING" id="882082.SaccyDRAFT_3491"/>
<feature type="repeat" description="TPR" evidence="4">
    <location>
        <begin position="316"/>
        <end position="349"/>
    </location>
</feature>
<dbReference type="InterPro" id="IPR011047">
    <property type="entry name" value="Quinoprotein_ADH-like_sf"/>
</dbReference>
<dbReference type="PROSITE" id="PS50005">
    <property type="entry name" value="TPR"/>
    <property type="match status" value="1"/>
</dbReference>
<dbReference type="PROSITE" id="PS50011">
    <property type="entry name" value="PROTEIN_KINASE_DOM"/>
    <property type="match status" value="1"/>
</dbReference>
<accession>H5XCS6</accession>
<dbReference type="Pfam" id="PF00069">
    <property type="entry name" value="Pkinase"/>
    <property type="match status" value="1"/>
</dbReference>
<name>H5XCS6_9PSEU</name>
<dbReference type="SUPFAM" id="SSF56112">
    <property type="entry name" value="Protein kinase-like (PK-like)"/>
    <property type="match status" value="1"/>
</dbReference>
<evidence type="ECO:0000256" key="2">
    <source>
        <dbReference type="ARBA" id="ARBA00022737"/>
    </source>
</evidence>
<dbReference type="eggNOG" id="COG2319">
    <property type="taxonomic scope" value="Bacteria"/>
</dbReference>